<reference evidence="2" key="1">
    <citation type="submission" date="2021-01" db="EMBL/GenBank/DDBJ databases">
        <authorList>
            <person name="Corre E."/>
            <person name="Pelletier E."/>
            <person name="Niang G."/>
            <person name="Scheremetjew M."/>
            <person name="Finn R."/>
            <person name="Kale V."/>
            <person name="Holt S."/>
            <person name="Cochrane G."/>
            <person name="Meng A."/>
            <person name="Brown T."/>
            <person name="Cohen L."/>
        </authorList>
    </citation>
    <scope>NUCLEOTIDE SEQUENCE</scope>
    <source>
        <strain evidence="2">CCMP281</strain>
    </source>
</reference>
<sequence length="447" mass="46626">MPMVVIQHTPHASDFSSAWESADDIATTRPTGSNEADGGAAKGARPKVRRLQFDLAHSLAVVYNPASKEFHVENEAEGSSVLDGDYGTPSRRSNAAEGSPALYSIPRTPWGTTAYESPGAQSSPRMPRAMVASVRPTLAERGGVRVAVSHPGLGAPFTVSTLADEAAVDPAGVVAGSFTLLPASAHQKLSVESLPSAARLPPPSPGGTPSQSSALLKLPLVGGIRVGQGPKQLRILVEEGQGWATSQPPLGLGCVCEVLTLTVEQPTPSADDATSSADGKPSAGPPRSLKASVLIAMSTVSGKSGKHAPHVIRADNEQDAKWTMERLADEARKAVTAVANMASDELEKRRADALRCERLANMRSAVHPTPFLYVGKAPSAVPCPPSPGGTWTIRMAAADSPPRPAILRRRLTGSRFQFAGVNALLYGPRSPRAMAEATAMSTDSARV</sequence>
<organism evidence="2">
    <name type="scientific">Haptolina ericina</name>
    <dbReference type="NCBI Taxonomy" id="156174"/>
    <lineage>
        <taxon>Eukaryota</taxon>
        <taxon>Haptista</taxon>
        <taxon>Haptophyta</taxon>
        <taxon>Prymnesiophyceae</taxon>
        <taxon>Prymnesiales</taxon>
        <taxon>Prymnesiaceae</taxon>
        <taxon>Haptolina</taxon>
    </lineage>
</organism>
<feature type="compositionally biased region" description="Polar residues" evidence="1">
    <location>
        <begin position="110"/>
        <end position="124"/>
    </location>
</feature>
<dbReference type="AlphaFoldDB" id="A0A7S3C3V2"/>
<evidence type="ECO:0000256" key="1">
    <source>
        <dbReference type="SAM" id="MobiDB-lite"/>
    </source>
</evidence>
<feature type="region of interest" description="Disordered" evidence="1">
    <location>
        <begin position="72"/>
        <end position="128"/>
    </location>
</feature>
<evidence type="ECO:0000313" key="2">
    <source>
        <dbReference type="EMBL" id="CAE0153366.1"/>
    </source>
</evidence>
<accession>A0A7S3C3V2</accession>
<proteinExistence type="predicted"/>
<feature type="region of interest" description="Disordered" evidence="1">
    <location>
        <begin position="267"/>
        <end position="288"/>
    </location>
</feature>
<name>A0A7S3C3V2_9EUKA</name>
<gene>
    <name evidence="2" type="ORF">HERI1096_LOCUS39980</name>
</gene>
<feature type="region of interest" description="Disordered" evidence="1">
    <location>
        <begin position="26"/>
        <end position="45"/>
    </location>
</feature>
<dbReference type="EMBL" id="HBHX01072267">
    <property type="protein sequence ID" value="CAE0153366.1"/>
    <property type="molecule type" value="Transcribed_RNA"/>
</dbReference>
<feature type="compositionally biased region" description="Polar residues" evidence="1">
    <location>
        <begin position="267"/>
        <end position="277"/>
    </location>
</feature>
<protein>
    <submittedName>
        <fullName evidence="2">Uncharacterized protein</fullName>
    </submittedName>
</protein>